<evidence type="ECO:0000313" key="2">
    <source>
        <dbReference type="Proteomes" id="UP000521943"/>
    </source>
</evidence>
<protein>
    <submittedName>
        <fullName evidence="1">Uncharacterized protein</fullName>
    </submittedName>
</protein>
<dbReference type="AlphaFoldDB" id="A0A8H6HX55"/>
<evidence type="ECO:0000313" key="1">
    <source>
        <dbReference type="EMBL" id="KAF6754526.1"/>
    </source>
</evidence>
<gene>
    <name evidence="1" type="ORF">DFP72DRAFT_848321</name>
</gene>
<reference evidence="1 2" key="1">
    <citation type="submission" date="2020-07" db="EMBL/GenBank/DDBJ databases">
        <title>Comparative genomics of pyrophilous fungi reveals a link between fire events and developmental genes.</title>
        <authorList>
            <consortium name="DOE Joint Genome Institute"/>
            <person name="Steindorff A.S."/>
            <person name="Carver A."/>
            <person name="Calhoun S."/>
            <person name="Stillman K."/>
            <person name="Liu H."/>
            <person name="Lipzen A."/>
            <person name="Pangilinan J."/>
            <person name="Labutti K."/>
            <person name="Bruns T.D."/>
            <person name="Grigoriev I.V."/>
        </authorList>
    </citation>
    <scope>NUCLEOTIDE SEQUENCE [LARGE SCALE GENOMIC DNA]</scope>
    <source>
        <strain evidence="1 2">CBS 144469</strain>
    </source>
</reference>
<name>A0A8H6HX55_9AGAR</name>
<sequence length="238" mass="27057">MYGRQRPRNRRSEGTMEIRNVAMQNSLPAIGLLEVMQWAEGSRNLWRPLRIADRVPHMSFKPGFYQTAPEIGWQCTQASQVLWARHGVTGILQYGSRNSDAYQKWQQSHRIRVKHVPPWLSSVVQFVHSSTGDPGPYLIPAPRLVEGCPKRFSSGSLKRIFRSSIVGVTGAEGQWQCAGHLSALNCGFRPCIIYAQGSLGLEGFLSHERDYSERVCRSKLRREAHALASEREWYTAEF</sequence>
<comment type="caution">
    <text evidence="1">The sequence shown here is derived from an EMBL/GenBank/DDBJ whole genome shotgun (WGS) entry which is preliminary data.</text>
</comment>
<accession>A0A8H6HX55</accession>
<organism evidence="1 2">
    <name type="scientific">Ephemerocybe angulata</name>
    <dbReference type="NCBI Taxonomy" id="980116"/>
    <lineage>
        <taxon>Eukaryota</taxon>
        <taxon>Fungi</taxon>
        <taxon>Dikarya</taxon>
        <taxon>Basidiomycota</taxon>
        <taxon>Agaricomycotina</taxon>
        <taxon>Agaricomycetes</taxon>
        <taxon>Agaricomycetidae</taxon>
        <taxon>Agaricales</taxon>
        <taxon>Agaricineae</taxon>
        <taxon>Psathyrellaceae</taxon>
        <taxon>Ephemerocybe</taxon>
    </lineage>
</organism>
<proteinExistence type="predicted"/>
<keyword evidence="2" id="KW-1185">Reference proteome</keyword>
<dbReference type="EMBL" id="JACGCI010000034">
    <property type="protein sequence ID" value="KAF6754526.1"/>
    <property type="molecule type" value="Genomic_DNA"/>
</dbReference>
<dbReference type="Proteomes" id="UP000521943">
    <property type="component" value="Unassembled WGS sequence"/>
</dbReference>